<proteinExistence type="predicted"/>
<sequence>MLSDLPDCVILHILSFLITKHAVRTYIDAQVFPYSCYGPPLFLFNWLLEFANIKSLTVTATTLKVLALIPGLLKFKIPSLERDIYNWNLRGCYIPSEFRYNTKGNWPHHSKQIILLLQYGEGKITV</sequence>
<evidence type="ECO:0000313" key="2">
    <source>
        <dbReference type="Proteomes" id="UP001157006"/>
    </source>
</evidence>
<reference evidence="1 2" key="1">
    <citation type="submission" date="2023-01" db="EMBL/GenBank/DDBJ databases">
        <authorList>
            <person name="Kreplak J."/>
        </authorList>
    </citation>
    <scope>NUCLEOTIDE SEQUENCE [LARGE SCALE GENOMIC DNA]</scope>
</reference>
<dbReference type="Proteomes" id="UP001157006">
    <property type="component" value="Chromosome 2"/>
</dbReference>
<keyword evidence="2" id="KW-1185">Reference proteome</keyword>
<gene>
    <name evidence="1" type="ORF">VFH_II008600</name>
</gene>
<evidence type="ECO:0000313" key="1">
    <source>
        <dbReference type="EMBL" id="CAI8595920.1"/>
    </source>
</evidence>
<accession>A0AAV0ZHQ8</accession>
<organism evidence="1 2">
    <name type="scientific">Vicia faba</name>
    <name type="common">Broad bean</name>
    <name type="synonym">Faba vulgaris</name>
    <dbReference type="NCBI Taxonomy" id="3906"/>
    <lineage>
        <taxon>Eukaryota</taxon>
        <taxon>Viridiplantae</taxon>
        <taxon>Streptophyta</taxon>
        <taxon>Embryophyta</taxon>
        <taxon>Tracheophyta</taxon>
        <taxon>Spermatophyta</taxon>
        <taxon>Magnoliopsida</taxon>
        <taxon>eudicotyledons</taxon>
        <taxon>Gunneridae</taxon>
        <taxon>Pentapetalae</taxon>
        <taxon>rosids</taxon>
        <taxon>fabids</taxon>
        <taxon>Fabales</taxon>
        <taxon>Fabaceae</taxon>
        <taxon>Papilionoideae</taxon>
        <taxon>50 kb inversion clade</taxon>
        <taxon>NPAAA clade</taxon>
        <taxon>Hologalegina</taxon>
        <taxon>IRL clade</taxon>
        <taxon>Fabeae</taxon>
        <taxon>Vicia</taxon>
    </lineage>
</organism>
<dbReference type="AlphaFoldDB" id="A0AAV0ZHQ8"/>
<name>A0AAV0ZHQ8_VICFA</name>
<dbReference type="EMBL" id="OX451737">
    <property type="protein sequence ID" value="CAI8595920.1"/>
    <property type="molecule type" value="Genomic_DNA"/>
</dbReference>
<protein>
    <submittedName>
        <fullName evidence="1">Uncharacterized protein</fullName>
    </submittedName>
</protein>